<proteinExistence type="predicted"/>
<accession>A0A1M2VXF4</accession>
<comment type="caution">
    <text evidence="2">The sequence shown here is derived from an EMBL/GenBank/DDBJ whole genome shotgun (WGS) entry which is preliminary data.</text>
</comment>
<protein>
    <submittedName>
        <fullName evidence="2">Uncharacterized protein</fullName>
    </submittedName>
</protein>
<gene>
    <name evidence="2" type="ORF">TRAPUB_11154</name>
</gene>
<evidence type="ECO:0000256" key="1">
    <source>
        <dbReference type="SAM" id="MobiDB-lite"/>
    </source>
</evidence>
<dbReference type="AlphaFoldDB" id="A0A1M2VXF4"/>
<keyword evidence="3" id="KW-1185">Reference proteome</keyword>
<sequence>MNGFDARTTLELKYFAAVMDDDGGEEGGSADRERESSSRREKVLERSVENVDGANQAQTKGEQPAPHAPNAVAPQKARETAAFL</sequence>
<reference evidence="2 3" key="1">
    <citation type="submission" date="2016-10" db="EMBL/GenBank/DDBJ databases">
        <title>Genome sequence of the basidiomycete white-rot fungus Trametes pubescens.</title>
        <authorList>
            <person name="Makela M.R."/>
            <person name="Granchi Z."/>
            <person name="Peng M."/>
            <person name="De Vries R.P."/>
            <person name="Grigoriev I."/>
            <person name="Riley R."/>
            <person name="Hilden K."/>
        </authorList>
    </citation>
    <scope>NUCLEOTIDE SEQUENCE [LARGE SCALE GENOMIC DNA]</scope>
    <source>
        <strain evidence="2 3">FBCC735</strain>
    </source>
</reference>
<evidence type="ECO:0000313" key="3">
    <source>
        <dbReference type="Proteomes" id="UP000184267"/>
    </source>
</evidence>
<feature type="compositionally biased region" description="Basic and acidic residues" evidence="1">
    <location>
        <begin position="29"/>
        <end position="49"/>
    </location>
</feature>
<dbReference type="EMBL" id="MNAD01000495">
    <property type="protein sequence ID" value="OJT12287.1"/>
    <property type="molecule type" value="Genomic_DNA"/>
</dbReference>
<feature type="region of interest" description="Disordered" evidence="1">
    <location>
        <begin position="19"/>
        <end position="84"/>
    </location>
</feature>
<organism evidence="2 3">
    <name type="scientific">Trametes pubescens</name>
    <name type="common">White-rot fungus</name>
    <dbReference type="NCBI Taxonomy" id="154538"/>
    <lineage>
        <taxon>Eukaryota</taxon>
        <taxon>Fungi</taxon>
        <taxon>Dikarya</taxon>
        <taxon>Basidiomycota</taxon>
        <taxon>Agaricomycotina</taxon>
        <taxon>Agaricomycetes</taxon>
        <taxon>Polyporales</taxon>
        <taxon>Polyporaceae</taxon>
        <taxon>Trametes</taxon>
    </lineage>
</organism>
<dbReference type="Proteomes" id="UP000184267">
    <property type="component" value="Unassembled WGS sequence"/>
</dbReference>
<name>A0A1M2VXF4_TRAPU</name>
<evidence type="ECO:0000313" key="2">
    <source>
        <dbReference type="EMBL" id="OJT12287.1"/>
    </source>
</evidence>